<sequence>MSASPLSTRIERDILITFFAKRLARSISINSSSDGASSLSSSSSSSSLLLYAIIDSAVTIRVGDDSCFHSQNFDITKVSNQDNNKLKIQFSCKNFGSNFNFSDFDLDKTPKIASWNGNSVQNEEDSFQNNLVLKFLSWNKKINSQQLLHICENKQLFK</sequence>
<keyword evidence="2" id="KW-1185">Reference proteome</keyword>
<reference evidence="1 2" key="1">
    <citation type="journal article" date="2018" name="Sci. Rep.">
        <title>Genomic signatures of local adaptation to the degree of environmental predictability in rotifers.</title>
        <authorList>
            <person name="Franch-Gras L."/>
            <person name="Hahn C."/>
            <person name="Garcia-Roger E.M."/>
            <person name="Carmona M.J."/>
            <person name="Serra M."/>
            <person name="Gomez A."/>
        </authorList>
    </citation>
    <scope>NUCLEOTIDE SEQUENCE [LARGE SCALE GENOMIC DNA]</scope>
    <source>
        <strain evidence="1">HYR1</strain>
    </source>
</reference>
<gene>
    <name evidence="1" type="ORF">BpHYR1_020771</name>
</gene>
<dbReference type="AlphaFoldDB" id="A0A3M7RAB0"/>
<name>A0A3M7RAB0_BRAPC</name>
<evidence type="ECO:0000313" key="2">
    <source>
        <dbReference type="Proteomes" id="UP000276133"/>
    </source>
</evidence>
<dbReference type="EMBL" id="REGN01003902">
    <property type="protein sequence ID" value="RNA20198.1"/>
    <property type="molecule type" value="Genomic_DNA"/>
</dbReference>
<proteinExistence type="predicted"/>
<accession>A0A3M7RAB0</accession>
<dbReference type="Proteomes" id="UP000276133">
    <property type="component" value="Unassembled WGS sequence"/>
</dbReference>
<comment type="caution">
    <text evidence="1">The sequence shown here is derived from an EMBL/GenBank/DDBJ whole genome shotgun (WGS) entry which is preliminary data.</text>
</comment>
<organism evidence="1 2">
    <name type="scientific">Brachionus plicatilis</name>
    <name type="common">Marine rotifer</name>
    <name type="synonym">Brachionus muelleri</name>
    <dbReference type="NCBI Taxonomy" id="10195"/>
    <lineage>
        <taxon>Eukaryota</taxon>
        <taxon>Metazoa</taxon>
        <taxon>Spiralia</taxon>
        <taxon>Gnathifera</taxon>
        <taxon>Rotifera</taxon>
        <taxon>Eurotatoria</taxon>
        <taxon>Monogononta</taxon>
        <taxon>Pseudotrocha</taxon>
        <taxon>Ploima</taxon>
        <taxon>Brachionidae</taxon>
        <taxon>Brachionus</taxon>
    </lineage>
</organism>
<protein>
    <submittedName>
        <fullName evidence="1">Uncharacterized protein</fullName>
    </submittedName>
</protein>
<evidence type="ECO:0000313" key="1">
    <source>
        <dbReference type="EMBL" id="RNA20198.1"/>
    </source>
</evidence>